<sequence length="56" mass="6626">VRPPCKVVSSLRARWPFTEPRYRVRRPMVLPPKTWPPCMEGYDPPCMEATSLRARR</sequence>
<protein>
    <submittedName>
        <fullName evidence="1">Uncharacterized protein</fullName>
    </submittedName>
</protein>
<evidence type="ECO:0000313" key="2">
    <source>
        <dbReference type="Proteomes" id="UP000594638"/>
    </source>
</evidence>
<gene>
    <name evidence="1" type="ORF">OLEA9_A099348</name>
</gene>
<dbReference type="AlphaFoldDB" id="A0A8S0PS42"/>
<dbReference type="Proteomes" id="UP000594638">
    <property type="component" value="Unassembled WGS sequence"/>
</dbReference>
<organism evidence="1 2">
    <name type="scientific">Olea europaea subsp. europaea</name>
    <dbReference type="NCBI Taxonomy" id="158383"/>
    <lineage>
        <taxon>Eukaryota</taxon>
        <taxon>Viridiplantae</taxon>
        <taxon>Streptophyta</taxon>
        <taxon>Embryophyta</taxon>
        <taxon>Tracheophyta</taxon>
        <taxon>Spermatophyta</taxon>
        <taxon>Magnoliopsida</taxon>
        <taxon>eudicotyledons</taxon>
        <taxon>Gunneridae</taxon>
        <taxon>Pentapetalae</taxon>
        <taxon>asterids</taxon>
        <taxon>lamiids</taxon>
        <taxon>Lamiales</taxon>
        <taxon>Oleaceae</taxon>
        <taxon>Oleeae</taxon>
        <taxon>Olea</taxon>
    </lineage>
</organism>
<proteinExistence type="predicted"/>
<dbReference type="Gramene" id="OE9A099348T1">
    <property type="protein sequence ID" value="OE9A099348C1"/>
    <property type="gene ID" value="OE9A099348"/>
</dbReference>
<reference evidence="1 2" key="1">
    <citation type="submission" date="2019-12" db="EMBL/GenBank/DDBJ databases">
        <authorList>
            <person name="Alioto T."/>
            <person name="Alioto T."/>
            <person name="Gomez Garrido J."/>
        </authorList>
    </citation>
    <scope>NUCLEOTIDE SEQUENCE [LARGE SCALE GENOMIC DNA]</scope>
</reference>
<feature type="non-terminal residue" evidence="1">
    <location>
        <position position="56"/>
    </location>
</feature>
<accession>A0A8S0PS42</accession>
<evidence type="ECO:0000313" key="1">
    <source>
        <dbReference type="EMBL" id="CAA2955538.1"/>
    </source>
</evidence>
<feature type="non-terminal residue" evidence="1">
    <location>
        <position position="1"/>
    </location>
</feature>
<keyword evidence="2" id="KW-1185">Reference proteome</keyword>
<name>A0A8S0PS42_OLEEU</name>
<comment type="caution">
    <text evidence="1">The sequence shown here is derived from an EMBL/GenBank/DDBJ whole genome shotgun (WGS) entry which is preliminary data.</text>
</comment>
<dbReference type="EMBL" id="CACTIH010000153">
    <property type="protein sequence ID" value="CAA2955538.1"/>
    <property type="molecule type" value="Genomic_DNA"/>
</dbReference>